<dbReference type="Pfam" id="PF13723">
    <property type="entry name" value="Ketoacyl-synt_2"/>
    <property type="match status" value="1"/>
</dbReference>
<dbReference type="InterPro" id="IPR014030">
    <property type="entry name" value="Ketoacyl_synth_N"/>
</dbReference>
<evidence type="ECO:0000313" key="4">
    <source>
        <dbReference type="Proteomes" id="UP000196125"/>
    </source>
</evidence>
<dbReference type="SUPFAM" id="SSF53901">
    <property type="entry name" value="Thiolase-like"/>
    <property type="match status" value="1"/>
</dbReference>
<gene>
    <name evidence="2" type="ORF">SBX37_02900</name>
    <name evidence="3" type="ORF">VIM7927_01370</name>
</gene>
<protein>
    <submittedName>
        <fullName evidence="2">Beta-ketoacyl synthase chain length factor</fullName>
    </submittedName>
</protein>
<accession>A0A1Y6IR35</accession>
<dbReference type="RefSeq" id="WP_087480202.1">
    <property type="nucleotide sequence ID" value="NZ_AP024883.1"/>
</dbReference>
<name>A0A1Y6IR35_9VIBR</name>
<keyword evidence="5" id="KW-1185">Reference proteome</keyword>
<sequence>MSKYSPLLSFNINSWAANSEGFSQLQDWYTWSQSLQWPESTPLQTHLIPPMMRRRMSHLSKLAVQTALHFMQNHSIHYLVFSSRHGELTRSAKIIEDILRGEDASPMAFSQSVHNSAAGLSTIACQQPIPLTSISAMDNTFHSAIQEAWIYLQQEPEHQVLVVDFDEPLPEPYHIYEEDEYRGYALGLLLSSGKDWELTSQKQSSSPGKPLHLPQGLTFLCHYLNNESSWCINGSNQQWRWQRCGS</sequence>
<reference evidence="3 4" key="1">
    <citation type="submission" date="2017-05" db="EMBL/GenBank/DDBJ databases">
        <authorList>
            <person name="Song R."/>
            <person name="Chenine A.L."/>
            <person name="Ruprecht R.M."/>
        </authorList>
    </citation>
    <scope>NUCLEOTIDE SEQUENCE [LARGE SCALE GENOMIC DNA]</scope>
    <source>
        <strain evidence="3 4">CECT 7927</strain>
    </source>
</reference>
<evidence type="ECO:0000259" key="1">
    <source>
        <dbReference type="Pfam" id="PF13723"/>
    </source>
</evidence>
<organism evidence="3 4">
    <name type="scientific">Vibrio mangrovi</name>
    <dbReference type="NCBI Taxonomy" id="474394"/>
    <lineage>
        <taxon>Bacteria</taxon>
        <taxon>Pseudomonadati</taxon>
        <taxon>Pseudomonadota</taxon>
        <taxon>Gammaproteobacteria</taxon>
        <taxon>Vibrionales</taxon>
        <taxon>Vibrionaceae</taxon>
        <taxon>Vibrio</taxon>
    </lineage>
</organism>
<dbReference type="Proteomes" id="UP000196125">
    <property type="component" value="Unassembled WGS sequence"/>
</dbReference>
<dbReference type="AlphaFoldDB" id="A0A1Y6IR35"/>
<dbReference type="EMBL" id="JAWRCO010000001">
    <property type="protein sequence ID" value="MDW6001844.1"/>
    <property type="molecule type" value="Genomic_DNA"/>
</dbReference>
<dbReference type="InterPro" id="IPR016039">
    <property type="entry name" value="Thiolase-like"/>
</dbReference>
<evidence type="ECO:0000313" key="3">
    <source>
        <dbReference type="EMBL" id="SMS00129.1"/>
    </source>
</evidence>
<dbReference type="Proteomes" id="UP001283366">
    <property type="component" value="Unassembled WGS sequence"/>
</dbReference>
<reference evidence="2 5" key="2">
    <citation type="submission" date="2023-11" db="EMBL/GenBank/DDBJ databases">
        <title>Plant-associative lifestyle of Vibrio porteresiae and its evolutionary dynamics.</title>
        <authorList>
            <person name="Rameshkumar N."/>
            <person name="Kirti K."/>
        </authorList>
    </citation>
    <scope>NUCLEOTIDE SEQUENCE [LARGE SCALE GENOMIC DNA]</scope>
    <source>
        <strain evidence="2 5">MSSRF38</strain>
    </source>
</reference>
<proteinExistence type="predicted"/>
<dbReference type="EMBL" id="FXXI01000002">
    <property type="protein sequence ID" value="SMS00129.1"/>
    <property type="molecule type" value="Genomic_DNA"/>
</dbReference>
<dbReference type="GO" id="GO:0016746">
    <property type="term" value="F:acyltransferase activity"/>
    <property type="evidence" value="ECO:0007669"/>
    <property type="project" value="InterPro"/>
</dbReference>
<dbReference type="OrthoDB" id="9798676at2"/>
<evidence type="ECO:0000313" key="2">
    <source>
        <dbReference type="EMBL" id="MDW6001844.1"/>
    </source>
</evidence>
<evidence type="ECO:0000313" key="5">
    <source>
        <dbReference type="Proteomes" id="UP001283366"/>
    </source>
</evidence>
<feature type="domain" description="Beta-ketoacyl synthase-like N-terminal" evidence="1">
    <location>
        <begin position="28"/>
        <end position="242"/>
    </location>
</feature>